<feature type="compositionally biased region" description="Polar residues" evidence="14">
    <location>
        <begin position="293"/>
        <end position="302"/>
    </location>
</feature>
<dbReference type="Gene3D" id="3.30.1340.10">
    <property type="entry name" value="HPr-like"/>
    <property type="match status" value="1"/>
</dbReference>
<dbReference type="Gene3D" id="1.10.274.10">
    <property type="entry name" value="PtsI, HPr-binding domain"/>
    <property type="match status" value="1"/>
</dbReference>
<comment type="cofactor">
    <cofactor evidence="2">
        <name>Mg(2+)</name>
        <dbReference type="ChEBI" id="CHEBI:18420"/>
    </cofactor>
</comment>
<protein>
    <recommendedName>
        <fullName evidence="5">phosphoenolpyruvate--protein phosphotransferase</fullName>
        <ecNumber evidence="5">2.7.3.9</ecNumber>
    </recommendedName>
</protein>
<evidence type="ECO:0000256" key="6">
    <source>
        <dbReference type="ARBA" id="ARBA00022448"/>
    </source>
</evidence>
<evidence type="ECO:0000256" key="14">
    <source>
        <dbReference type="SAM" id="MobiDB-lite"/>
    </source>
</evidence>
<comment type="subcellular location">
    <subcellularLocation>
        <location evidence="3">Cytoplasm</location>
    </subcellularLocation>
</comment>
<dbReference type="GO" id="GO:0009401">
    <property type="term" value="P:phosphoenolpyruvate-dependent sugar phosphotransferase system"/>
    <property type="evidence" value="ECO:0007669"/>
    <property type="project" value="UniProtKB-KW"/>
</dbReference>
<keyword evidence="6" id="KW-0813">Transport</keyword>
<sequence length="928" mass="96711">MSSTLRFLRAPMRGVVVPLTEVPDPVFAEGAMGPGIAIDPLGETLHAPCNGEIIQCARTAHAITLRDDANHEWLLHIGLDTVDLDGDGFELLVATGERVSAGDPLCRFDADRLAQRAKALVTPIVLTNGPDTTLEALVAPGTIVEMGEDLLQWQATSAAVATAGLDDAGSEASANGEFASGEAVIASASGLHARPAARLRAIARQHAVELTLIRTGEDQSAEIDIDIGNDNDNDNDNAKASAASLSALLNLGLVQGDRVRVVARGSSAQAAVDAATTLLETAEADATQRDVPPQSQAEGQRQASRTSGGGGLTGLVASAGLVVGPLVRYEMALPPVPDSAADTEQEREALTSALRDVDTTLVQAMQAAQAGGQQAEAEIFEAHRAWLDDPDLRGAAEAEIDNGRSAGRAWFLALEREIQRLRDGDNALLAARADDLRDLQRQVMQLFATEAAAIISGLDGAILVARELTPSQFVAVADRIAGLCLASGGLTSHVSILARARGLPCLVAMGDGLLEARSDNACLDSRGDGRHGVLELAPDAQRLAAIDAEQVRQRRQTESERAAAFEPVTTLDGRRLHVAANIATRAEARSAARSGADGVGLMRSEFLFLERQTAPTLAEQQAEYRAAVEAMDGKPVVVRLLDIGADKQLPYLRLPATPNPALGERGVRLWQTQPALFETQLDALLEAGRDLPLCEDGLTALRLMVPMVADVGELRWVRQRLASRAASLGIERLPALGVMIEVPTAALCADDLAREADFLSIGTNDLTQYALAMDREVASLALRSDVLHPGVLRLIASCLDGASGQCPVAVCGAAAGDPLAGALLAAMGVDELSVEPGRIAAVKAGLRRLDAGALAARLPSLLALADAAAVRQALQELSGSLLEEAPAGDDGVTGASGQRVEAAHSSPGEAKPGTGSADPDASHTTTRS</sequence>
<evidence type="ECO:0000313" key="18">
    <source>
        <dbReference type="Proteomes" id="UP000186878"/>
    </source>
</evidence>
<evidence type="ECO:0000256" key="4">
    <source>
        <dbReference type="ARBA" id="ARBA00007837"/>
    </source>
</evidence>
<dbReference type="InterPro" id="IPR035895">
    <property type="entry name" value="HPr-like_sf"/>
</dbReference>
<dbReference type="STRING" id="404433.BTW07_09405"/>
<dbReference type="InterPro" id="IPR011055">
    <property type="entry name" value="Dup_hybrid_motif"/>
</dbReference>
<dbReference type="SUPFAM" id="SSF51621">
    <property type="entry name" value="Phosphoenolpyruvate/pyruvate domain"/>
    <property type="match status" value="1"/>
</dbReference>
<dbReference type="EMBL" id="MSDO01000011">
    <property type="protein sequence ID" value="OLO04363.1"/>
    <property type="molecule type" value="Genomic_DNA"/>
</dbReference>
<evidence type="ECO:0000256" key="12">
    <source>
        <dbReference type="ARBA" id="ARBA00022777"/>
    </source>
</evidence>
<gene>
    <name evidence="17" type="ORF">BTW07_09405</name>
</gene>
<keyword evidence="7" id="KW-0963">Cytoplasm</keyword>
<dbReference type="InterPro" id="IPR001020">
    <property type="entry name" value="PTS_HPr_His_P_site"/>
</dbReference>
<keyword evidence="12" id="KW-0418">Kinase</keyword>
<evidence type="ECO:0000256" key="1">
    <source>
        <dbReference type="ARBA" id="ARBA00000683"/>
    </source>
</evidence>
<evidence type="ECO:0000256" key="8">
    <source>
        <dbReference type="ARBA" id="ARBA00022597"/>
    </source>
</evidence>
<dbReference type="Proteomes" id="UP000186878">
    <property type="component" value="Unassembled WGS sequence"/>
</dbReference>
<dbReference type="SUPFAM" id="SSF52009">
    <property type="entry name" value="Phosphohistidine domain"/>
    <property type="match status" value="1"/>
</dbReference>
<dbReference type="PRINTS" id="PR00107">
    <property type="entry name" value="PHOSPHOCPHPR"/>
</dbReference>
<dbReference type="PRINTS" id="PR01736">
    <property type="entry name" value="PHPHTRNFRASE"/>
</dbReference>
<evidence type="ECO:0000256" key="9">
    <source>
        <dbReference type="ARBA" id="ARBA00022679"/>
    </source>
</evidence>
<feature type="region of interest" description="Disordered" evidence="14">
    <location>
        <begin position="882"/>
        <end position="928"/>
    </location>
</feature>
<dbReference type="Pfam" id="PF00381">
    <property type="entry name" value="PTS-HPr"/>
    <property type="match status" value="1"/>
</dbReference>
<dbReference type="PROSITE" id="PS51350">
    <property type="entry name" value="PTS_HPR_DOM"/>
    <property type="match status" value="1"/>
</dbReference>
<keyword evidence="18" id="KW-1185">Reference proteome</keyword>
<feature type="region of interest" description="Disordered" evidence="14">
    <location>
        <begin position="283"/>
        <end position="311"/>
    </location>
</feature>
<dbReference type="RefSeq" id="WP_075569921.1">
    <property type="nucleotide sequence ID" value="NZ_MSDO01000011.1"/>
</dbReference>
<keyword evidence="9 17" id="KW-0808">Transferase</keyword>
<dbReference type="InterPro" id="IPR008731">
    <property type="entry name" value="PTS_EIN"/>
</dbReference>
<dbReference type="GO" id="GO:0046872">
    <property type="term" value="F:metal ion binding"/>
    <property type="evidence" value="ECO:0007669"/>
    <property type="project" value="UniProtKB-KW"/>
</dbReference>
<dbReference type="SUPFAM" id="SSF51261">
    <property type="entry name" value="Duplicated hybrid motif"/>
    <property type="match status" value="1"/>
</dbReference>
<keyword evidence="11" id="KW-0479">Metal-binding</keyword>
<dbReference type="InterPro" id="IPR000032">
    <property type="entry name" value="HPr-like"/>
</dbReference>
<keyword evidence="10" id="KW-0598">Phosphotransferase system</keyword>
<dbReference type="EC" id="2.7.3.9" evidence="5"/>
<feature type="domain" description="PTS EIIA type-1" evidence="15">
    <location>
        <begin position="24"/>
        <end position="128"/>
    </location>
</feature>
<dbReference type="PANTHER" id="PTHR46244:SF6">
    <property type="entry name" value="PHOSPHOENOLPYRUVATE-PROTEIN PHOSPHOTRANSFERASE"/>
    <property type="match status" value="1"/>
</dbReference>
<dbReference type="NCBIfam" id="TIGR01417">
    <property type="entry name" value="PTS_I_fam"/>
    <property type="match status" value="1"/>
</dbReference>
<dbReference type="Pfam" id="PF02896">
    <property type="entry name" value="PEP-utilizers_C"/>
    <property type="match status" value="1"/>
</dbReference>
<dbReference type="PROSITE" id="PS51093">
    <property type="entry name" value="PTS_EIIA_TYPE_1"/>
    <property type="match status" value="1"/>
</dbReference>
<comment type="caution">
    <text evidence="17">The sequence shown here is derived from an EMBL/GenBank/DDBJ whole genome shotgun (WGS) entry which is preliminary data.</text>
</comment>
<evidence type="ECO:0000259" key="16">
    <source>
        <dbReference type="PROSITE" id="PS51350"/>
    </source>
</evidence>
<dbReference type="InterPro" id="IPR023151">
    <property type="entry name" value="PEP_util_CS"/>
</dbReference>
<dbReference type="PROSITE" id="PS00742">
    <property type="entry name" value="PEP_ENZYMES_2"/>
    <property type="match status" value="1"/>
</dbReference>
<dbReference type="Pfam" id="PF00391">
    <property type="entry name" value="PEP-utilizers"/>
    <property type="match status" value="1"/>
</dbReference>
<name>A0A1Q8SSG0_9GAMM</name>
<evidence type="ECO:0000256" key="2">
    <source>
        <dbReference type="ARBA" id="ARBA00001946"/>
    </source>
</evidence>
<evidence type="ECO:0000256" key="5">
    <source>
        <dbReference type="ARBA" id="ARBA00012232"/>
    </source>
</evidence>
<dbReference type="Gene3D" id="3.20.20.60">
    <property type="entry name" value="Phosphoenolpyruvate-binding domains"/>
    <property type="match status" value="1"/>
</dbReference>
<keyword evidence="13" id="KW-0460">Magnesium</keyword>
<evidence type="ECO:0000256" key="13">
    <source>
        <dbReference type="ARBA" id="ARBA00022842"/>
    </source>
</evidence>
<accession>A0A1Q8SSG0</accession>
<dbReference type="InterPro" id="IPR050499">
    <property type="entry name" value="PEP-utilizing_PTS_enzyme"/>
</dbReference>
<dbReference type="SUPFAM" id="SSF47831">
    <property type="entry name" value="Enzyme I of the PEP:sugar phosphotransferase system HPr-binding (sub)domain"/>
    <property type="match status" value="1"/>
</dbReference>
<dbReference type="InterPro" id="IPR000121">
    <property type="entry name" value="PEP_util_C"/>
</dbReference>
<organism evidence="17 18">
    <name type="scientific">Salinicola socius</name>
    <dbReference type="NCBI Taxonomy" id="404433"/>
    <lineage>
        <taxon>Bacteria</taxon>
        <taxon>Pseudomonadati</taxon>
        <taxon>Pseudomonadota</taxon>
        <taxon>Gammaproteobacteria</taxon>
        <taxon>Oceanospirillales</taxon>
        <taxon>Halomonadaceae</taxon>
        <taxon>Salinicola</taxon>
    </lineage>
</organism>
<proteinExistence type="inferred from homology"/>
<dbReference type="InterPro" id="IPR036637">
    <property type="entry name" value="Phosphohistidine_dom_sf"/>
</dbReference>
<dbReference type="InterPro" id="IPR001127">
    <property type="entry name" value="PTS_EIIA_1_perm"/>
</dbReference>
<dbReference type="PANTHER" id="PTHR46244">
    <property type="entry name" value="PHOSPHOENOLPYRUVATE-PROTEIN PHOSPHOTRANSFERASE"/>
    <property type="match status" value="1"/>
</dbReference>
<comment type="similarity">
    <text evidence="4">Belongs to the PEP-utilizing enzyme family.</text>
</comment>
<dbReference type="NCBIfam" id="TIGR00830">
    <property type="entry name" value="PTBA"/>
    <property type="match status" value="1"/>
</dbReference>
<evidence type="ECO:0000256" key="11">
    <source>
        <dbReference type="ARBA" id="ARBA00022723"/>
    </source>
</evidence>
<evidence type="ECO:0000256" key="10">
    <source>
        <dbReference type="ARBA" id="ARBA00022683"/>
    </source>
</evidence>
<reference evidence="17 18" key="1">
    <citation type="submission" date="2016-12" db="EMBL/GenBank/DDBJ databases">
        <title>Draft genome sequences of strains Salinicola socius SMB35, Salinicola sp. MH3R3-1 and Chromohalobacter sp. SMB17 from the Verkhnekamsk potash mining region of Russia.</title>
        <authorList>
            <person name="Mavrodi D.V."/>
            <person name="Olsson B.E."/>
            <person name="Korsakova E.S."/>
            <person name="Pyankova A."/>
            <person name="Mavrodi O.V."/>
            <person name="Plotnikova E.G."/>
        </authorList>
    </citation>
    <scope>NUCLEOTIDE SEQUENCE [LARGE SCALE GENOMIC DNA]</scope>
    <source>
        <strain evidence="17 18">SMB35</strain>
    </source>
</reference>
<dbReference type="InterPro" id="IPR036618">
    <property type="entry name" value="PtsI_HPr-bd_sf"/>
</dbReference>
<dbReference type="OrthoDB" id="9765468at2"/>
<evidence type="ECO:0000259" key="15">
    <source>
        <dbReference type="PROSITE" id="PS51093"/>
    </source>
</evidence>
<evidence type="ECO:0000256" key="3">
    <source>
        <dbReference type="ARBA" id="ARBA00004496"/>
    </source>
</evidence>
<keyword evidence="8" id="KW-0762">Sugar transport</keyword>
<evidence type="ECO:0000256" key="7">
    <source>
        <dbReference type="ARBA" id="ARBA00022490"/>
    </source>
</evidence>
<dbReference type="GO" id="GO:0008965">
    <property type="term" value="F:phosphoenolpyruvate-protein phosphotransferase activity"/>
    <property type="evidence" value="ECO:0007669"/>
    <property type="project" value="UniProtKB-EC"/>
</dbReference>
<feature type="domain" description="HPr" evidence="16">
    <location>
        <begin position="178"/>
        <end position="287"/>
    </location>
</feature>
<dbReference type="SUPFAM" id="SSF55594">
    <property type="entry name" value="HPr-like"/>
    <property type="match status" value="1"/>
</dbReference>
<dbReference type="Pfam" id="PF00358">
    <property type="entry name" value="PTS_EIIA_1"/>
    <property type="match status" value="1"/>
</dbReference>
<dbReference type="Gene3D" id="2.70.70.10">
    <property type="entry name" value="Glucose Permease (Domain IIA)"/>
    <property type="match status" value="1"/>
</dbReference>
<dbReference type="InterPro" id="IPR040442">
    <property type="entry name" value="Pyrv_kinase-like_dom_sf"/>
</dbReference>
<dbReference type="InterPro" id="IPR008279">
    <property type="entry name" value="PEP-util_enz_mobile_dom"/>
</dbReference>
<dbReference type="InterPro" id="IPR006318">
    <property type="entry name" value="PTS_EI-like"/>
</dbReference>
<dbReference type="AlphaFoldDB" id="A0A1Q8SSG0"/>
<dbReference type="GO" id="GO:0016301">
    <property type="term" value="F:kinase activity"/>
    <property type="evidence" value="ECO:0007669"/>
    <property type="project" value="UniProtKB-KW"/>
</dbReference>
<dbReference type="Pfam" id="PF05524">
    <property type="entry name" value="PEP-utilisers_N"/>
    <property type="match status" value="1"/>
</dbReference>
<evidence type="ECO:0000313" key="17">
    <source>
        <dbReference type="EMBL" id="OLO04363.1"/>
    </source>
</evidence>
<dbReference type="PROSITE" id="PS00369">
    <property type="entry name" value="PTS_HPR_HIS"/>
    <property type="match status" value="1"/>
</dbReference>
<keyword evidence="17" id="KW-0670">Pyruvate</keyword>
<dbReference type="InterPro" id="IPR015813">
    <property type="entry name" value="Pyrv/PenolPyrv_kinase-like_dom"/>
</dbReference>
<dbReference type="Gene3D" id="3.50.30.10">
    <property type="entry name" value="Phosphohistidine domain"/>
    <property type="match status" value="1"/>
</dbReference>
<dbReference type="GO" id="GO:0005737">
    <property type="term" value="C:cytoplasm"/>
    <property type="evidence" value="ECO:0007669"/>
    <property type="project" value="UniProtKB-SubCell"/>
</dbReference>
<comment type="catalytic activity">
    <reaction evidence="1">
        <text>L-histidyl-[protein] + phosphoenolpyruvate = N(pros)-phospho-L-histidyl-[protein] + pyruvate</text>
        <dbReference type="Rhea" id="RHEA:23880"/>
        <dbReference type="Rhea" id="RHEA-COMP:9745"/>
        <dbReference type="Rhea" id="RHEA-COMP:9746"/>
        <dbReference type="ChEBI" id="CHEBI:15361"/>
        <dbReference type="ChEBI" id="CHEBI:29979"/>
        <dbReference type="ChEBI" id="CHEBI:58702"/>
        <dbReference type="ChEBI" id="CHEBI:64837"/>
        <dbReference type="EC" id="2.7.3.9"/>
    </reaction>
</comment>